<protein>
    <submittedName>
        <fullName evidence="4">C4-dicarboxylate ABC transporter substrate-binding protein</fullName>
    </submittedName>
</protein>
<dbReference type="NCBIfam" id="NF037995">
    <property type="entry name" value="TRAP_S1"/>
    <property type="match status" value="1"/>
</dbReference>
<evidence type="ECO:0000256" key="3">
    <source>
        <dbReference type="ARBA" id="ARBA00022729"/>
    </source>
</evidence>
<evidence type="ECO:0000313" key="6">
    <source>
        <dbReference type="Proteomes" id="UP000279422"/>
    </source>
</evidence>
<dbReference type="PANTHER" id="PTHR33376">
    <property type="match status" value="1"/>
</dbReference>
<name>A0A497E4D6_UNCAE</name>
<reference evidence="6 7" key="1">
    <citation type="submission" date="2018-06" db="EMBL/GenBank/DDBJ databases">
        <title>Extensive metabolic versatility and redundancy in microbially diverse, dynamic hydrothermal sediments.</title>
        <authorList>
            <person name="Dombrowski N."/>
            <person name="Teske A."/>
            <person name="Baker B.J."/>
        </authorList>
    </citation>
    <scope>NUCLEOTIDE SEQUENCE [LARGE SCALE GENOMIC DNA]</scope>
    <source>
        <strain evidence="5">B3_G15</strain>
        <strain evidence="4">B47_G16</strain>
    </source>
</reference>
<evidence type="ECO:0000313" key="7">
    <source>
        <dbReference type="Proteomes" id="UP000280417"/>
    </source>
</evidence>
<gene>
    <name evidence="4" type="ORF">DRJ00_08585</name>
    <name evidence="5" type="ORF">DRJ04_08435</name>
</gene>
<comment type="similarity">
    <text evidence="1">Belongs to the bacterial solute-binding protein 7 family.</text>
</comment>
<dbReference type="PANTHER" id="PTHR33376:SF7">
    <property type="entry name" value="C4-DICARBOXYLATE-BINDING PROTEIN DCTB"/>
    <property type="match status" value="1"/>
</dbReference>
<dbReference type="GO" id="GO:0030288">
    <property type="term" value="C:outer membrane-bounded periplasmic space"/>
    <property type="evidence" value="ECO:0007669"/>
    <property type="project" value="InterPro"/>
</dbReference>
<organism evidence="4 6">
    <name type="scientific">Aerophobetes bacterium</name>
    <dbReference type="NCBI Taxonomy" id="2030807"/>
    <lineage>
        <taxon>Bacteria</taxon>
        <taxon>Candidatus Aerophobota</taxon>
    </lineage>
</organism>
<dbReference type="InterPro" id="IPR004682">
    <property type="entry name" value="TRAP_DctP"/>
</dbReference>
<dbReference type="Proteomes" id="UP000279422">
    <property type="component" value="Unassembled WGS sequence"/>
</dbReference>
<evidence type="ECO:0000256" key="2">
    <source>
        <dbReference type="ARBA" id="ARBA00022448"/>
    </source>
</evidence>
<sequence>MLSICKRRNKMQSFFKKILIPVIIGFLLSGMGFDLTTQVMAKEVIVWKMATKMPPESPEGKAFQLFADKVKEKSEGRMRIDVYPSEQLGKTEAVIEMVRAGTVHVYPEGIGYLERFIPAYGTVNLPFVFENRAHWKRFVQSPRVKKWEERLRREYGIRLLGDPAAFVRGPYRVLVSKKPILSVEDVQGLKLRMYPNDTVIAVWQKLGADCIMLAWTEIYESLQRGLVEACTSPVALVDAMKFQEVAKYILRTNEFPQGMAFMTNNKAFESLPSDLQQAVLEAHKEASEFSAKIMSEAAEESIERMIERDGVTFIRAPMAPWRKKVRPLYEKWEEEKRIPQGIIEYIEKLK</sequence>
<dbReference type="EMBL" id="QMQA01000272">
    <property type="protein sequence ID" value="RLE11229.1"/>
    <property type="molecule type" value="Genomic_DNA"/>
</dbReference>
<dbReference type="PIRSF" id="PIRSF006470">
    <property type="entry name" value="DctB"/>
    <property type="match status" value="1"/>
</dbReference>
<keyword evidence="2" id="KW-0813">Transport</keyword>
<dbReference type="GO" id="GO:0055085">
    <property type="term" value="P:transmembrane transport"/>
    <property type="evidence" value="ECO:0007669"/>
    <property type="project" value="InterPro"/>
</dbReference>
<dbReference type="EMBL" id="QMPZ01000188">
    <property type="protein sequence ID" value="RLE07186.1"/>
    <property type="molecule type" value="Genomic_DNA"/>
</dbReference>
<proteinExistence type="inferred from homology"/>
<keyword evidence="3" id="KW-0732">Signal</keyword>
<evidence type="ECO:0000313" key="5">
    <source>
        <dbReference type="EMBL" id="RLE11229.1"/>
    </source>
</evidence>
<dbReference type="InterPro" id="IPR018389">
    <property type="entry name" value="DctP_fam"/>
</dbReference>
<dbReference type="Proteomes" id="UP000280417">
    <property type="component" value="Unassembled WGS sequence"/>
</dbReference>
<dbReference type="CDD" id="cd13603">
    <property type="entry name" value="PBP2_TRAP_Siap_TeaA_like"/>
    <property type="match status" value="1"/>
</dbReference>
<comment type="caution">
    <text evidence="4">The sequence shown here is derived from an EMBL/GenBank/DDBJ whole genome shotgun (WGS) entry which is preliminary data.</text>
</comment>
<accession>A0A497E4D6</accession>
<dbReference type="Pfam" id="PF03480">
    <property type="entry name" value="DctP"/>
    <property type="match status" value="1"/>
</dbReference>
<dbReference type="InterPro" id="IPR038404">
    <property type="entry name" value="TRAP_DctP_sf"/>
</dbReference>
<dbReference type="Gene3D" id="3.40.190.170">
    <property type="entry name" value="Bacterial extracellular solute-binding protein, family 7"/>
    <property type="match status" value="1"/>
</dbReference>
<evidence type="ECO:0000256" key="1">
    <source>
        <dbReference type="ARBA" id="ARBA00009023"/>
    </source>
</evidence>
<dbReference type="AlphaFoldDB" id="A0A497E4D6"/>
<dbReference type="NCBIfam" id="TIGR00787">
    <property type="entry name" value="dctP"/>
    <property type="match status" value="1"/>
</dbReference>
<evidence type="ECO:0000313" key="4">
    <source>
        <dbReference type="EMBL" id="RLE07186.1"/>
    </source>
</evidence>